<keyword evidence="5" id="KW-0413">Isomerase</keyword>
<dbReference type="GO" id="GO:0016887">
    <property type="term" value="F:ATP hydrolysis activity"/>
    <property type="evidence" value="ECO:0007669"/>
    <property type="project" value="RHEA"/>
</dbReference>
<evidence type="ECO:0000256" key="6">
    <source>
        <dbReference type="ARBA" id="ARBA00034617"/>
    </source>
</evidence>
<feature type="domain" description="UvrD-like helicase ATP-binding" evidence="10">
    <location>
        <begin position="238"/>
        <end position="523"/>
    </location>
</feature>
<dbReference type="Pfam" id="PF13361">
    <property type="entry name" value="UvrD_C"/>
    <property type="match status" value="1"/>
</dbReference>
<dbReference type="Gene3D" id="3.30.2310.20">
    <property type="entry name" value="RelE-like"/>
    <property type="match status" value="1"/>
</dbReference>
<dbReference type="InterPro" id="IPR014017">
    <property type="entry name" value="DNA_helicase_UvrD-like_C"/>
</dbReference>
<dbReference type="GO" id="GO:0043138">
    <property type="term" value="F:3'-5' DNA helicase activity"/>
    <property type="evidence" value="ECO:0007669"/>
    <property type="project" value="UniProtKB-EC"/>
</dbReference>
<protein>
    <recommendedName>
        <fullName evidence="7">DNA 3'-5' helicase</fullName>
        <ecNumber evidence="7">5.6.2.4</ecNumber>
    </recommendedName>
</protein>
<gene>
    <name evidence="11" type="primary">helD</name>
    <name evidence="11" type="ORF">ACNJC6_03011</name>
</gene>
<evidence type="ECO:0000256" key="5">
    <source>
        <dbReference type="ARBA" id="ARBA00023235"/>
    </source>
</evidence>
<dbReference type="RefSeq" id="WP_087014406.1">
    <property type="nucleotide sequence ID" value="NZ_FUUY01000012.1"/>
</dbReference>
<evidence type="ECO:0000256" key="4">
    <source>
        <dbReference type="ARBA" id="ARBA00022840"/>
    </source>
</evidence>
<evidence type="ECO:0000256" key="3">
    <source>
        <dbReference type="ARBA" id="ARBA00022806"/>
    </source>
</evidence>
<comment type="catalytic activity">
    <reaction evidence="8">
        <text>ATP + H2O = ADP + phosphate + H(+)</text>
        <dbReference type="Rhea" id="RHEA:13065"/>
        <dbReference type="ChEBI" id="CHEBI:15377"/>
        <dbReference type="ChEBI" id="CHEBI:15378"/>
        <dbReference type="ChEBI" id="CHEBI:30616"/>
        <dbReference type="ChEBI" id="CHEBI:43474"/>
        <dbReference type="ChEBI" id="CHEBI:456216"/>
        <dbReference type="EC" id="5.6.2.4"/>
    </reaction>
</comment>
<accession>A0A1R7QGG0</accession>
<dbReference type="GO" id="GO:0005524">
    <property type="term" value="F:ATP binding"/>
    <property type="evidence" value="ECO:0007669"/>
    <property type="project" value="UniProtKB-UniRule"/>
</dbReference>
<evidence type="ECO:0000259" key="10">
    <source>
        <dbReference type="PROSITE" id="PS51198"/>
    </source>
</evidence>
<organism evidence="11 12">
    <name type="scientific">Acinetobacter johnsonii</name>
    <dbReference type="NCBI Taxonomy" id="40214"/>
    <lineage>
        <taxon>Bacteria</taxon>
        <taxon>Pseudomonadati</taxon>
        <taxon>Pseudomonadota</taxon>
        <taxon>Gammaproteobacteria</taxon>
        <taxon>Moraxellales</taxon>
        <taxon>Moraxellaceae</taxon>
        <taxon>Acinetobacter</taxon>
    </lineage>
</organism>
<evidence type="ECO:0000313" key="11">
    <source>
        <dbReference type="EMBL" id="SJX23350.1"/>
    </source>
</evidence>
<dbReference type="PROSITE" id="PS51198">
    <property type="entry name" value="UVRD_HELICASE_ATP_BIND"/>
    <property type="match status" value="1"/>
</dbReference>
<evidence type="ECO:0000256" key="7">
    <source>
        <dbReference type="ARBA" id="ARBA00034808"/>
    </source>
</evidence>
<proteinExistence type="predicted"/>
<dbReference type="GO" id="GO:0000725">
    <property type="term" value="P:recombinational repair"/>
    <property type="evidence" value="ECO:0007669"/>
    <property type="project" value="TreeGrafter"/>
</dbReference>
<reference evidence="11 12" key="1">
    <citation type="submission" date="2017-02" db="EMBL/GenBank/DDBJ databases">
        <authorList>
            <person name="Peterson S.W."/>
        </authorList>
    </citation>
    <scope>NUCLEOTIDE SEQUENCE [LARGE SCALE GENOMIC DNA]</scope>
    <source>
        <strain evidence="11">C6</strain>
    </source>
</reference>
<evidence type="ECO:0000313" key="12">
    <source>
        <dbReference type="Proteomes" id="UP000196240"/>
    </source>
</evidence>
<dbReference type="PANTHER" id="PTHR11070">
    <property type="entry name" value="UVRD / RECB / PCRA DNA HELICASE FAMILY MEMBER"/>
    <property type="match status" value="1"/>
</dbReference>
<dbReference type="InterPro" id="IPR035093">
    <property type="entry name" value="RelE/ParE_toxin_dom_sf"/>
</dbReference>
<evidence type="ECO:0000256" key="2">
    <source>
        <dbReference type="ARBA" id="ARBA00022801"/>
    </source>
</evidence>
<feature type="binding site" evidence="9">
    <location>
        <begin position="259"/>
        <end position="266"/>
    </location>
    <ligand>
        <name>ATP</name>
        <dbReference type="ChEBI" id="CHEBI:30616"/>
    </ligand>
</feature>
<evidence type="ECO:0000256" key="1">
    <source>
        <dbReference type="ARBA" id="ARBA00022741"/>
    </source>
</evidence>
<dbReference type="GO" id="GO:0003677">
    <property type="term" value="F:DNA binding"/>
    <property type="evidence" value="ECO:0007669"/>
    <property type="project" value="InterPro"/>
</dbReference>
<dbReference type="InterPro" id="IPR027417">
    <property type="entry name" value="P-loop_NTPase"/>
</dbReference>
<dbReference type="SUPFAM" id="SSF143011">
    <property type="entry name" value="RelE-like"/>
    <property type="match status" value="1"/>
</dbReference>
<keyword evidence="2 9" id="KW-0378">Hydrolase</keyword>
<dbReference type="InterPro" id="IPR014016">
    <property type="entry name" value="UvrD-like_ATP-bd"/>
</dbReference>
<dbReference type="EMBL" id="FUUY01000012">
    <property type="protein sequence ID" value="SJX23350.1"/>
    <property type="molecule type" value="Genomic_DNA"/>
</dbReference>
<evidence type="ECO:0000256" key="8">
    <source>
        <dbReference type="ARBA" id="ARBA00048988"/>
    </source>
</evidence>
<evidence type="ECO:0000256" key="9">
    <source>
        <dbReference type="PROSITE-ProRule" id="PRU00560"/>
    </source>
</evidence>
<dbReference type="Pfam" id="PF00580">
    <property type="entry name" value="UvrD-helicase"/>
    <property type="match status" value="1"/>
</dbReference>
<keyword evidence="4 9" id="KW-0067">ATP-binding</keyword>
<dbReference type="SUPFAM" id="SSF52540">
    <property type="entry name" value="P-loop containing nucleoside triphosphate hydrolases"/>
    <property type="match status" value="1"/>
</dbReference>
<dbReference type="AlphaFoldDB" id="A0A1R7QGG0"/>
<name>A0A1R7QGG0_ACIJO</name>
<dbReference type="Gene3D" id="3.40.50.300">
    <property type="entry name" value="P-loop containing nucleotide triphosphate hydrolases"/>
    <property type="match status" value="2"/>
</dbReference>
<dbReference type="EC" id="5.6.2.4" evidence="7"/>
<sequence length="697" mass="79446">MKTNLKLAFSDGYFASLNKLPSNIQAKVNQQIMKFMVNSSLPGFNLEKLQVVKDDSFRSLRVDQTYRIIVSEQGNILLLLWVDHHDDAYAWAKTHKCNINAETGAIQLYQSEVQAVVVEPQATSESLFNALRDKQLMKLGVPADLINQVRLINTEEDLDQLQVNLPEDAYEGLFLYLAGQSYESILTEREIAEDSQFSTTDFEAALARDQSLAKFSVVSGEAELEEMLSASLEKWRVFLHSSQRKLATGNKKGPVRVLGGAGTGKTVVAMHRAKWLAEKLTDPNHKILFTTFTKNLSQDIQDQLKSLCGEALLQRIEVVNLDKWVQYFLRKQKYDFEIVYNRDRLDEHWKTAYTEMSSELTLSLEFFKEEWLHVIQPQGITSLEEYKQARRVGRGTRLSRADKIKVWDVVSEYRRLLNQYGIKEISDAYRDAADFIKVNDVDFPYQSIVVDEAQDMGPQAFKLLRAIVPEQDNDLFIVGDAHQRIYDQNKVVLSQVGINVRGRSAKLKINYRTTDEIRKFASSILHDMPIDDLDGGKDNNILYKSLTHGPAPYIFDNSQNFEEQMQKVFAFIDHSSYPLDSICIVARTNAEVDKIAVQFNAEKRKFHRIETSETHAPKDVVKIATIHRVKGLEFDLIVLASCNEGLIPLKSAVEHKADQVSQIEADAHERSLVFVALTRAKKEVVISSYGMKSKYIV</sequence>
<keyword evidence="3 9" id="KW-0347">Helicase</keyword>
<keyword evidence="1 9" id="KW-0547">Nucleotide-binding</keyword>
<comment type="catalytic activity">
    <reaction evidence="6">
        <text>Couples ATP hydrolysis with the unwinding of duplex DNA by translocating in the 3'-5' direction.</text>
        <dbReference type="EC" id="5.6.2.4"/>
    </reaction>
</comment>
<dbReference type="InterPro" id="IPR000212">
    <property type="entry name" value="DNA_helicase_UvrD/REP"/>
</dbReference>
<dbReference type="PANTHER" id="PTHR11070:SF45">
    <property type="entry name" value="DNA 3'-5' HELICASE"/>
    <property type="match status" value="1"/>
</dbReference>
<dbReference type="Proteomes" id="UP000196240">
    <property type="component" value="Unassembled WGS sequence"/>
</dbReference>